<dbReference type="SUPFAM" id="SSF51445">
    <property type="entry name" value="(Trans)glycosidases"/>
    <property type="match status" value="1"/>
</dbReference>
<evidence type="ECO:0000256" key="1">
    <source>
        <dbReference type="ARBA" id="ARBA00001255"/>
    </source>
</evidence>
<gene>
    <name evidence="6" type="ORF">BCR36DRAFT_409294</name>
</gene>
<evidence type="ECO:0000313" key="7">
    <source>
        <dbReference type="Proteomes" id="UP000193719"/>
    </source>
</evidence>
<dbReference type="STRING" id="1754191.A0A1Y1VJE4"/>
<reference evidence="6 7" key="1">
    <citation type="submission" date="2016-08" db="EMBL/GenBank/DDBJ databases">
        <title>Genomes of anaerobic fungi encode conserved fungal cellulosomes for biomass hydrolysis.</title>
        <authorList>
            <consortium name="DOE Joint Genome Institute"/>
            <person name="Haitjema C.H."/>
            <person name="Gilmore S.P."/>
            <person name="Henske J.K."/>
            <person name="Solomon K.V."/>
            <person name="De Groot R."/>
            <person name="Kuo A."/>
            <person name="Mondo S.J."/>
            <person name="Salamov A.A."/>
            <person name="Labutti K."/>
            <person name="Zhao Z."/>
            <person name="Chiniquy J."/>
            <person name="Barry K."/>
            <person name="Brewer H.M."/>
            <person name="Purvine S.O."/>
            <person name="Wright A.T."/>
            <person name="Boxma B."/>
            <person name="Van Alen T."/>
            <person name="Hackstein J.H."/>
            <person name="Baker S.E."/>
            <person name="Grigoriev I.V."/>
            <person name="O'Malley M.A."/>
        </authorList>
    </citation>
    <scope>NUCLEOTIDE SEQUENCE [LARGE SCALE GENOMIC DNA]</scope>
    <source>
        <strain evidence="7">finn</strain>
    </source>
</reference>
<evidence type="ECO:0000256" key="2">
    <source>
        <dbReference type="ARBA" id="ARBA00012755"/>
    </source>
</evidence>
<keyword evidence="7" id="KW-1185">Reference proteome</keyword>
<keyword evidence="3" id="KW-1133">Transmembrane helix</keyword>
<name>A0A1Y1VJE4_9FUNG</name>
<proteinExistence type="predicted"/>
<feature type="signal peptide" evidence="4">
    <location>
        <begin position="1"/>
        <end position="18"/>
    </location>
</feature>
<dbReference type="OrthoDB" id="2108802at2759"/>
<evidence type="ECO:0000259" key="5">
    <source>
        <dbReference type="Pfam" id="PF03537"/>
    </source>
</evidence>
<dbReference type="Proteomes" id="UP000193719">
    <property type="component" value="Unassembled WGS sequence"/>
</dbReference>
<protein>
    <recommendedName>
        <fullName evidence="2">alpha-galactosidase</fullName>
        <ecNumber evidence="2">3.2.1.22</ecNumber>
    </recommendedName>
</protein>
<dbReference type="AlphaFoldDB" id="A0A1Y1VJE4"/>
<dbReference type="InterPro" id="IPR004352">
    <property type="entry name" value="GH114_TIM-barrel"/>
</dbReference>
<evidence type="ECO:0000313" key="6">
    <source>
        <dbReference type="EMBL" id="ORX57831.1"/>
    </source>
</evidence>
<dbReference type="Pfam" id="PF03537">
    <property type="entry name" value="Glyco_hydro_114"/>
    <property type="match status" value="1"/>
</dbReference>
<feature type="domain" description="Glycoside-hydrolase family GH114 TIM-barrel" evidence="5">
    <location>
        <begin position="35"/>
        <end position="250"/>
    </location>
</feature>
<accession>A0A1Y1VJE4</accession>
<dbReference type="Gene3D" id="3.20.20.70">
    <property type="entry name" value="Aldolase class I"/>
    <property type="match status" value="1"/>
</dbReference>
<dbReference type="InterPro" id="IPR017853">
    <property type="entry name" value="GH"/>
</dbReference>
<comment type="caution">
    <text evidence="6">The sequence shown here is derived from an EMBL/GenBank/DDBJ whole genome shotgun (WGS) entry which is preliminary data.</text>
</comment>
<keyword evidence="3" id="KW-0472">Membrane</keyword>
<keyword evidence="4" id="KW-0732">Signal</keyword>
<evidence type="ECO:0000256" key="3">
    <source>
        <dbReference type="SAM" id="Phobius"/>
    </source>
</evidence>
<dbReference type="InterPro" id="IPR013785">
    <property type="entry name" value="Aldolase_TIM"/>
</dbReference>
<dbReference type="PANTHER" id="PTHR35273:SF2">
    <property type="entry name" value="ALPHA-GALACTOSIDASE"/>
    <property type="match status" value="1"/>
</dbReference>
<organism evidence="6 7">
    <name type="scientific">Piromyces finnis</name>
    <dbReference type="NCBI Taxonomy" id="1754191"/>
    <lineage>
        <taxon>Eukaryota</taxon>
        <taxon>Fungi</taxon>
        <taxon>Fungi incertae sedis</taxon>
        <taxon>Chytridiomycota</taxon>
        <taxon>Chytridiomycota incertae sedis</taxon>
        <taxon>Neocallimastigomycetes</taxon>
        <taxon>Neocallimastigales</taxon>
        <taxon>Neocallimastigaceae</taxon>
        <taxon>Piromyces</taxon>
    </lineage>
</organism>
<evidence type="ECO:0000256" key="4">
    <source>
        <dbReference type="SAM" id="SignalP"/>
    </source>
</evidence>
<dbReference type="EC" id="3.2.1.22" evidence="2"/>
<feature type="transmembrane region" description="Helical" evidence="3">
    <location>
        <begin position="352"/>
        <end position="372"/>
    </location>
</feature>
<dbReference type="EMBL" id="MCFH01000005">
    <property type="protein sequence ID" value="ORX57831.1"/>
    <property type="molecule type" value="Genomic_DNA"/>
</dbReference>
<dbReference type="PANTHER" id="PTHR35273">
    <property type="entry name" value="ALPHA-1,4 POLYGALACTOSAMINIDASE, PUTATIVE (AFU_ORTHOLOGUE AFUA_3G07890)-RELATED"/>
    <property type="match status" value="1"/>
</dbReference>
<comment type="catalytic activity">
    <reaction evidence="1">
        <text>Hydrolysis of terminal, non-reducing alpha-D-galactose residues in alpha-D-galactosides, including galactose oligosaccharides, galactomannans and galactolipids.</text>
        <dbReference type="EC" id="3.2.1.22"/>
    </reaction>
</comment>
<dbReference type="GO" id="GO:0004557">
    <property type="term" value="F:alpha-galactosidase activity"/>
    <property type="evidence" value="ECO:0007669"/>
    <property type="project" value="UniProtKB-EC"/>
</dbReference>
<keyword evidence="3" id="KW-0812">Transmembrane</keyword>
<sequence length="405" mass="45464">MRYLTFAAASLLLGSAKAYWKPNQSQTYNIMLYEGHPDFHSEKADIVEIDIIHEDHLKEFHKLGKKVICYFSGGTAEDFRDDYKEYFKHEGLVKNKYPEWDGERFVDVRKDSLKPIIKARMQKAINMGCDAIDVDNLDLYQARPVKNEWSNPLTKEEAITFATWVGNTAHSMGIAVGLKNCFDIVDNVGKYFDFGISEDCARKSECQYYKNFIKTGKPVFAINYSLSYAPKVCEFQKDMPFTNVFKDKMLYQHTNSYDIKSCGHVASAITPEEPIMPTTANATATSLIPSNDAGLNPSIISGNNTIADNSNTNSNNINGNDSSVKQIAPNDKEINDQFKTKNEDEGNNNTTIVAGLAVSGSVVGAVAIFAFLKKNPKQYENIKRNISRSATSVKRRLTTKRNENN</sequence>
<reference evidence="6 7" key="2">
    <citation type="submission" date="2016-08" db="EMBL/GenBank/DDBJ databases">
        <title>Pervasive Adenine N6-methylation of Active Genes in Fungi.</title>
        <authorList>
            <consortium name="DOE Joint Genome Institute"/>
            <person name="Mondo S.J."/>
            <person name="Dannebaum R.O."/>
            <person name="Kuo R.C."/>
            <person name="Labutti K."/>
            <person name="Haridas S."/>
            <person name="Kuo A."/>
            <person name="Salamov A."/>
            <person name="Ahrendt S.R."/>
            <person name="Lipzen A."/>
            <person name="Sullivan W."/>
            <person name="Andreopoulos W.B."/>
            <person name="Clum A."/>
            <person name="Lindquist E."/>
            <person name="Daum C."/>
            <person name="Ramamoorthy G.K."/>
            <person name="Gryganskyi A."/>
            <person name="Culley D."/>
            <person name="Magnuson J.K."/>
            <person name="James T.Y."/>
            <person name="O'Malley M.A."/>
            <person name="Stajich J.E."/>
            <person name="Spatafora J.W."/>
            <person name="Visel A."/>
            <person name="Grigoriev I.V."/>
        </authorList>
    </citation>
    <scope>NUCLEOTIDE SEQUENCE [LARGE SCALE GENOMIC DNA]</scope>
    <source>
        <strain evidence="7">finn</strain>
    </source>
</reference>
<feature type="chain" id="PRO_5012847299" description="alpha-galactosidase" evidence="4">
    <location>
        <begin position="19"/>
        <end position="405"/>
    </location>
</feature>